<keyword evidence="2 5" id="KW-0812">Transmembrane</keyword>
<keyword evidence="6" id="KW-0808">Transferase</keyword>
<evidence type="ECO:0000313" key="6">
    <source>
        <dbReference type="EMBL" id="MFC3151827.1"/>
    </source>
</evidence>
<evidence type="ECO:0000256" key="4">
    <source>
        <dbReference type="ARBA" id="ARBA00023136"/>
    </source>
</evidence>
<dbReference type="EMBL" id="JBHRSZ010000004">
    <property type="protein sequence ID" value="MFC3151827.1"/>
    <property type="molecule type" value="Genomic_DNA"/>
</dbReference>
<keyword evidence="3 5" id="KW-1133">Transmembrane helix</keyword>
<dbReference type="RefSeq" id="WP_386721317.1">
    <property type="nucleotide sequence ID" value="NZ_JBHRSZ010000004.1"/>
</dbReference>
<accession>A0ABV7HKH1</accession>
<keyword evidence="4 5" id="KW-0472">Membrane</keyword>
<dbReference type="EC" id="2.1.1.100" evidence="6"/>
<protein>
    <submittedName>
        <fullName evidence="6">Methyltransferase family protein</fullName>
        <ecNumber evidence="6">2.1.1.100</ecNumber>
        <ecNumber evidence="6">2.1.1.334</ecNumber>
    </submittedName>
</protein>
<sequence>MDLKIPPLVILLVSALAQIELADYLPIYSFGTLPLWIPILWCAIGCVVMLLGVVEFRRKQTTVNPMKPDEVTALVTSGIFKYTRNPMYLGMTLVLVGGTFYWSEVSTWIAVIFFIAYIHYFQIKPEERMVEQKFGESFQAYKANVRRWL</sequence>
<dbReference type="PANTHER" id="PTHR12714:SF24">
    <property type="entry name" value="SLR1182 PROTEIN"/>
    <property type="match status" value="1"/>
</dbReference>
<dbReference type="Gene3D" id="1.20.120.1630">
    <property type="match status" value="1"/>
</dbReference>
<name>A0ABV7HKH1_9GAMM</name>
<evidence type="ECO:0000313" key="7">
    <source>
        <dbReference type="Proteomes" id="UP001595476"/>
    </source>
</evidence>
<feature type="transmembrane region" description="Helical" evidence="5">
    <location>
        <begin position="33"/>
        <end position="54"/>
    </location>
</feature>
<evidence type="ECO:0000256" key="3">
    <source>
        <dbReference type="ARBA" id="ARBA00022989"/>
    </source>
</evidence>
<dbReference type="PANTHER" id="PTHR12714">
    <property type="entry name" value="PROTEIN-S ISOPRENYLCYSTEINE O-METHYLTRANSFERASE"/>
    <property type="match status" value="1"/>
</dbReference>
<dbReference type="Pfam" id="PF04191">
    <property type="entry name" value="PEMT"/>
    <property type="match status" value="1"/>
</dbReference>
<gene>
    <name evidence="6" type="ORF">ACFOEK_12375</name>
</gene>
<comment type="subcellular location">
    <subcellularLocation>
        <location evidence="1">Endomembrane system</location>
        <topology evidence="1">Multi-pass membrane protein</topology>
    </subcellularLocation>
</comment>
<dbReference type="GO" id="GO:0032259">
    <property type="term" value="P:methylation"/>
    <property type="evidence" value="ECO:0007669"/>
    <property type="project" value="UniProtKB-KW"/>
</dbReference>
<reference evidence="7" key="1">
    <citation type="journal article" date="2019" name="Int. J. Syst. Evol. Microbiol.">
        <title>The Global Catalogue of Microorganisms (GCM) 10K type strain sequencing project: providing services to taxonomists for standard genome sequencing and annotation.</title>
        <authorList>
            <consortium name="The Broad Institute Genomics Platform"/>
            <consortium name="The Broad Institute Genome Sequencing Center for Infectious Disease"/>
            <person name="Wu L."/>
            <person name="Ma J."/>
        </authorList>
    </citation>
    <scope>NUCLEOTIDE SEQUENCE [LARGE SCALE GENOMIC DNA]</scope>
    <source>
        <strain evidence="7">KCTC 52438</strain>
    </source>
</reference>
<dbReference type="EC" id="2.1.1.334" evidence="6"/>
<proteinExistence type="predicted"/>
<evidence type="ECO:0000256" key="2">
    <source>
        <dbReference type="ARBA" id="ARBA00022692"/>
    </source>
</evidence>
<keyword evidence="7" id="KW-1185">Reference proteome</keyword>
<comment type="caution">
    <text evidence="6">The sequence shown here is derived from an EMBL/GenBank/DDBJ whole genome shotgun (WGS) entry which is preliminary data.</text>
</comment>
<keyword evidence="6" id="KW-0489">Methyltransferase</keyword>
<dbReference type="Proteomes" id="UP001595476">
    <property type="component" value="Unassembled WGS sequence"/>
</dbReference>
<organism evidence="6 7">
    <name type="scientific">Litoribrevibacter euphylliae</name>
    <dbReference type="NCBI Taxonomy" id="1834034"/>
    <lineage>
        <taxon>Bacteria</taxon>
        <taxon>Pseudomonadati</taxon>
        <taxon>Pseudomonadota</taxon>
        <taxon>Gammaproteobacteria</taxon>
        <taxon>Oceanospirillales</taxon>
        <taxon>Oceanospirillaceae</taxon>
        <taxon>Litoribrevibacter</taxon>
    </lineage>
</organism>
<evidence type="ECO:0000256" key="1">
    <source>
        <dbReference type="ARBA" id="ARBA00004127"/>
    </source>
</evidence>
<dbReference type="GO" id="GO:0004671">
    <property type="term" value="F:protein C-terminal S-isoprenylcysteine carboxyl O-methyltransferase activity"/>
    <property type="evidence" value="ECO:0007669"/>
    <property type="project" value="UniProtKB-EC"/>
</dbReference>
<evidence type="ECO:0000256" key="5">
    <source>
        <dbReference type="SAM" id="Phobius"/>
    </source>
</evidence>
<dbReference type="InterPro" id="IPR007318">
    <property type="entry name" value="Phopholipid_MeTrfase"/>
</dbReference>